<gene>
    <name evidence="1" type="ORF">C5Y98_08210</name>
</gene>
<accession>A0A2S8G0T6</accession>
<dbReference type="Proteomes" id="UP000239388">
    <property type="component" value="Unassembled WGS sequence"/>
</dbReference>
<evidence type="ECO:0000313" key="2">
    <source>
        <dbReference type="Proteomes" id="UP000239388"/>
    </source>
</evidence>
<evidence type="ECO:0000313" key="1">
    <source>
        <dbReference type="EMBL" id="PQO38058.1"/>
    </source>
</evidence>
<protein>
    <submittedName>
        <fullName evidence="1">Uncharacterized protein</fullName>
    </submittedName>
</protein>
<sequence>MAVTWESAQAQYPFQNPYRNSGSVYTPSSSPLPIYLQYFRTDVGVTDPYNNFVRPRQELQRTLQSQQMRINYLQAEQQTLLQDQRQTRSVPIAPTGTGAQFFNYSHYYPGFGNR</sequence>
<proteinExistence type="predicted"/>
<dbReference type="EMBL" id="PUIB01000011">
    <property type="protein sequence ID" value="PQO38058.1"/>
    <property type="molecule type" value="Genomic_DNA"/>
</dbReference>
<name>A0A2S8G0T6_9BACT</name>
<dbReference type="AlphaFoldDB" id="A0A2S8G0T6"/>
<organism evidence="1 2">
    <name type="scientific">Blastopirellula marina</name>
    <dbReference type="NCBI Taxonomy" id="124"/>
    <lineage>
        <taxon>Bacteria</taxon>
        <taxon>Pseudomonadati</taxon>
        <taxon>Planctomycetota</taxon>
        <taxon>Planctomycetia</taxon>
        <taxon>Pirellulales</taxon>
        <taxon>Pirellulaceae</taxon>
        <taxon>Blastopirellula</taxon>
    </lineage>
</organism>
<comment type="caution">
    <text evidence="1">The sequence shown here is derived from an EMBL/GenBank/DDBJ whole genome shotgun (WGS) entry which is preliminary data.</text>
</comment>
<reference evidence="1 2" key="1">
    <citation type="submission" date="2018-02" db="EMBL/GenBank/DDBJ databases">
        <title>Comparative genomes isolates from brazilian mangrove.</title>
        <authorList>
            <person name="Araujo J.E."/>
            <person name="Taketani R.G."/>
            <person name="Silva M.C.P."/>
            <person name="Loureco M.V."/>
            <person name="Andreote F.D."/>
        </authorList>
    </citation>
    <scope>NUCLEOTIDE SEQUENCE [LARGE SCALE GENOMIC DNA]</scope>
    <source>
        <strain evidence="1 2">NAP PRIS-MGV</strain>
    </source>
</reference>